<dbReference type="GO" id="GO:0003677">
    <property type="term" value="F:DNA binding"/>
    <property type="evidence" value="ECO:0007669"/>
    <property type="project" value="InterPro"/>
</dbReference>
<gene>
    <name evidence="4" type="ORF">MAE02_41740</name>
</gene>
<evidence type="ECO:0000259" key="3">
    <source>
        <dbReference type="Pfam" id="PF00589"/>
    </source>
</evidence>
<feature type="region of interest" description="Disordered" evidence="2">
    <location>
        <begin position="136"/>
        <end position="159"/>
    </location>
</feature>
<name>A0A512BX02_9HYPH</name>
<evidence type="ECO:0000256" key="1">
    <source>
        <dbReference type="ARBA" id="ARBA00023172"/>
    </source>
</evidence>
<dbReference type="Proteomes" id="UP000321085">
    <property type="component" value="Unassembled WGS sequence"/>
</dbReference>
<dbReference type="InterPro" id="IPR013762">
    <property type="entry name" value="Integrase-like_cat_sf"/>
</dbReference>
<dbReference type="GO" id="GO:0006310">
    <property type="term" value="P:DNA recombination"/>
    <property type="evidence" value="ECO:0007669"/>
    <property type="project" value="UniProtKB-KW"/>
</dbReference>
<dbReference type="EMBL" id="BJYU01000065">
    <property type="protein sequence ID" value="GEO16478.1"/>
    <property type="molecule type" value="Genomic_DNA"/>
</dbReference>
<dbReference type="AlphaFoldDB" id="A0A512BX02"/>
<dbReference type="Pfam" id="PF00589">
    <property type="entry name" value="Phage_integrase"/>
    <property type="match status" value="1"/>
</dbReference>
<dbReference type="SUPFAM" id="SSF56349">
    <property type="entry name" value="DNA breaking-rejoining enzymes"/>
    <property type="match status" value="1"/>
</dbReference>
<evidence type="ECO:0000256" key="2">
    <source>
        <dbReference type="SAM" id="MobiDB-lite"/>
    </source>
</evidence>
<keyword evidence="5" id="KW-1185">Reference proteome</keyword>
<organism evidence="4 5">
    <name type="scientific">Microvirga aerophila</name>
    <dbReference type="NCBI Taxonomy" id="670291"/>
    <lineage>
        <taxon>Bacteria</taxon>
        <taxon>Pseudomonadati</taxon>
        <taxon>Pseudomonadota</taxon>
        <taxon>Alphaproteobacteria</taxon>
        <taxon>Hyphomicrobiales</taxon>
        <taxon>Methylobacteriaceae</taxon>
        <taxon>Microvirga</taxon>
    </lineage>
</organism>
<comment type="caution">
    <text evidence="4">The sequence shown here is derived from an EMBL/GenBank/DDBJ whole genome shotgun (WGS) entry which is preliminary data.</text>
</comment>
<dbReference type="InterPro" id="IPR011010">
    <property type="entry name" value="DNA_brk_join_enz"/>
</dbReference>
<sequence length="159" mass="16868">MVDPIKLRPADPTSPAVPCIRISLGRTKTTTAEQGAFVIAAGGAAVALHEWTQAANITSGAIFREVRKDGSIGANPLTPQSINLILKKRCQMAGLDPAEFSAHGLRSGFMTQAGRDGIPLVDAMRRSAHRPVQQASGYYDEQGGPNRHLAKAMPALDAR</sequence>
<feature type="domain" description="Tyr recombinase" evidence="3">
    <location>
        <begin position="25"/>
        <end position="141"/>
    </location>
</feature>
<dbReference type="Gene3D" id="1.10.443.10">
    <property type="entry name" value="Intergrase catalytic core"/>
    <property type="match status" value="1"/>
</dbReference>
<reference evidence="4 5" key="1">
    <citation type="submission" date="2019-07" db="EMBL/GenBank/DDBJ databases">
        <title>Whole genome shotgun sequence of Microvirga aerophila NBRC 106136.</title>
        <authorList>
            <person name="Hosoyama A."/>
            <person name="Uohara A."/>
            <person name="Ohji S."/>
            <person name="Ichikawa N."/>
        </authorList>
    </citation>
    <scope>NUCLEOTIDE SEQUENCE [LARGE SCALE GENOMIC DNA]</scope>
    <source>
        <strain evidence="4 5">NBRC 106136</strain>
    </source>
</reference>
<dbReference type="GO" id="GO:0015074">
    <property type="term" value="P:DNA integration"/>
    <property type="evidence" value="ECO:0007669"/>
    <property type="project" value="InterPro"/>
</dbReference>
<evidence type="ECO:0000313" key="4">
    <source>
        <dbReference type="EMBL" id="GEO16478.1"/>
    </source>
</evidence>
<keyword evidence="1" id="KW-0233">DNA recombination</keyword>
<proteinExistence type="predicted"/>
<dbReference type="InterPro" id="IPR002104">
    <property type="entry name" value="Integrase_catalytic"/>
</dbReference>
<accession>A0A512BX02</accession>
<evidence type="ECO:0000313" key="5">
    <source>
        <dbReference type="Proteomes" id="UP000321085"/>
    </source>
</evidence>
<protein>
    <recommendedName>
        <fullName evidence="3">Tyr recombinase domain-containing protein</fullName>
    </recommendedName>
</protein>